<evidence type="ECO:0000259" key="1">
    <source>
        <dbReference type="Pfam" id="PF09279"/>
    </source>
</evidence>
<dbReference type="Pfam" id="PF09279">
    <property type="entry name" value="EF-hand_like"/>
    <property type="match status" value="1"/>
</dbReference>
<gene>
    <name evidence="3" type="primary">LOC108679489</name>
</gene>
<dbReference type="Gene3D" id="3.20.20.190">
    <property type="entry name" value="Phosphatidylinositol (PI) phosphodiesterase"/>
    <property type="match status" value="1"/>
</dbReference>
<dbReference type="GO" id="GO:0006629">
    <property type="term" value="P:lipid metabolic process"/>
    <property type="evidence" value="ECO:0007669"/>
    <property type="project" value="InterPro"/>
</dbReference>
<dbReference type="InterPro" id="IPR017946">
    <property type="entry name" value="PLC-like_Pdiesterase_TIM-brl"/>
</dbReference>
<dbReference type="GeneID" id="108679489"/>
<dbReference type="InterPro" id="IPR001192">
    <property type="entry name" value="PI-PLC_fam"/>
</dbReference>
<dbReference type="AlphaFoldDB" id="A0A8B7PD59"/>
<dbReference type="Proteomes" id="UP000694843">
    <property type="component" value="Unplaced"/>
</dbReference>
<feature type="domain" description="Phosphoinositide-specific phospholipase C EF-hand-like" evidence="1">
    <location>
        <begin position="23"/>
        <end position="106"/>
    </location>
</feature>
<feature type="non-terminal residue" evidence="3">
    <location>
        <position position="1"/>
    </location>
</feature>
<evidence type="ECO:0000313" key="3">
    <source>
        <dbReference type="RefSeq" id="XP_018023602.1"/>
    </source>
</evidence>
<dbReference type="PANTHER" id="PTHR10336">
    <property type="entry name" value="PHOSPHOINOSITIDE-SPECIFIC PHOSPHOLIPASE C FAMILY PROTEIN"/>
    <property type="match status" value="1"/>
</dbReference>
<organism evidence="2 3">
    <name type="scientific">Hyalella azteca</name>
    <name type="common">Amphipod</name>
    <dbReference type="NCBI Taxonomy" id="294128"/>
    <lineage>
        <taxon>Eukaryota</taxon>
        <taxon>Metazoa</taxon>
        <taxon>Ecdysozoa</taxon>
        <taxon>Arthropoda</taxon>
        <taxon>Crustacea</taxon>
        <taxon>Multicrustacea</taxon>
        <taxon>Malacostraca</taxon>
        <taxon>Eumalacostraca</taxon>
        <taxon>Peracarida</taxon>
        <taxon>Amphipoda</taxon>
        <taxon>Senticaudata</taxon>
        <taxon>Talitrida</taxon>
        <taxon>Talitroidea</taxon>
        <taxon>Hyalellidae</taxon>
        <taxon>Hyalella</taxon>
    </lineage>
</organism>
<reference evidence="3" key="1">
    <citation type="submission" date="2025-08" db="UniProtKB">
        <authorList>
            <consortium name="RefSeq"/>
        </authorList>
    </citation>
    <scope>IDENTIFICATION</scope>
    <source>
        <tissue evidence="3">Whole organism</tissue>
    </source>
</reference>
<sequence>KANTNNSTSQGEQVLDAEEFVTFYHSLLKMPMVEKLFEKYGDEKNHTMSVEQLQQLYQVEQGVQLQEEDAIRLVQNSELSNAKTNNLLTYDGFYHLLLSDHFNIYNYEHQSTVHQSMTEPLAHYYISSSHNT</sequence>
<keyword evidence="2" id="KW-1185">Reference proteome</keyword>
<dbReference type="OMA" id="FNLEHEA"/>
<dbReference type="PANTHER" id="PTHR10336:SF209">
    <property type="entry name" value="PHOSPHOINOSITIDE PHOSPHOLIPASE C"/>
    <property type="match status" value="1"/>
</dbReference>
<dbReference type="Gene3D" id="1.10.238.10">
    <property type="entry name" value="EF-hand"/>
    <property type="match status" value="1"/>
</dbReference>
<protein>
    <submittedName>
        <fullName evidence="3">1-phosphatidylinositol 4,5-bisphosphate phosphodiesterase delta-4-like</fullName>
    </submittedName>
</protein>
<dbReference type="GO" id="GO:0035556">
    <property type="term" value="P:intracellular signal transduction"/>
    <property type="evidence" value="ECO:0007669"/>
    <property type="project" value="InterPro"/>
</dbReference>
<dbReference type="GO" id="GO:0005886">
    <property type="term" value="C:plasma membrane"/>
    <property type="evidence" value="ECO:0007669"/>
    <property type="project" value="TreeGrafter"/>
</dbReference>
<proteinExistence type="predicted"/>
<dbReference type="SUPFAM" id="SSF47473">
    <property type="entry name" value="EF-hand"/>
    <property type="match status" value="1"/>
</dbReference>
<dbReference type="InterPro" id="IPR011992">
    <property type="entry name" value="EF-hand-dom_pair"/>
</dbReference>
<dbReference type="KEGG" id="hazt:108679489"/>
<evidence type="ECO:0000313" key="2">
    <source>
        <dbReference type="Proteomes" id="UP000694843"/>
    </source>
</evidence>
<dbReference type="GO" id="GO:0004435">
    <property type="term" value="F:phosphatidylinositol-4,5-bisphosphate phospholipase C activity"/>
    <property type="evidence" value="ECO:0007669"/>
    <property type="project" value="TreeGrafter"/>
</dbReference>
<name>A0A8B7PD59_HYAAZ</name>
<dbReference type="RefSeq" id="XP_018023602.1">
    <property type="nucleotide sequence ID" value="XM_018168113.1"/>
</dbReference>
<dbReference type="PROSITE" id="PS50007">
    <property type="entry name" value="PIPLC_X_DOMAIN"/>
    <property type="match status" value="1"/>
</dbReference>
<accession>A0A8B7PD59</accession>
<feature type="non-terminal residue" evidence="3">
    <location>
        <position position="132"/>
    </location>
</feature>
<dbReference type="InterPro" id="IPR015359">
    <property type="entry name" value="PLC_EF-hand-like"/>
</dbReference>
<dbReference type="OrthoDB" id="269822at2759"/>